<feature type="transmembrane region" description="Helical" evidence="7">
    <location>
        <begin position="12"/>
        <end position="34"/>
    </location>
</feature>
<organism evidence="8 9">
    <name type="scientific">Aspergillus caelatus</name>
    <dbReference type="NCBI Taxonomy" id="61420"/>
    <lineage>
        <taxon>Eukaryota</taxon>
        <taxon>Fungi</taxon>
        <taxon>Dikarya</taxon>
        <taxon>Ascomycota</taxon>
        <taxon>Pezizomycotina</taxon>
        <taxon>Eurotiomycetes</taxon>
        <taxon>Eurotiomycetidae</taxon>
        <taxon>Eurotiales</taxon>
        <taxon>Aspergillaceae</taxon>
        <taxon>Aspergillus</taxon>
        <taxon>Aspergillus subgen. Circumdati</taxon>
    </lineage>
</organism>
<gene>
    <name evidence="8" type="ORF">BDV27DRAFT_170619</name>
</gene>
<evidence type="ECO:0000256" key="2">
    <source>
        <dbReference type="ARBA" id="ARBA00022723"/>
    </source>
</evidence>
<evidence type="ECO:0000256" key="1">
    <source>
        <dbReference type="ARBA" id="ARBA00010617"/>
    </source>
</evidence>
<proteinExistence type="inferred from homology"/>
<keyword evidence="2 5" id="KW-0479">Metal-binding</keyword>
<dbReference type="GO" id="GO:0005506">
    <property type="term" value="F:iron ion binding"/>
    <property type="evidence" value="ECO:0007669"/>
    <property type="project" value="InterPro"/>
</dbReference>
<dbReference type="AlphaFoldDB" id="A0A5N7A9P6"/>
<dbReference type="RefSeq" id="XP_031929672.1">
    <property type="nucleotide sequence ID" value="XM_032075353.1"/>
</dbReference>
<accession>A0A5N7A9P6</accession>
<keyword evidence="5 6" id="KW-0349">Heme</keyword>
<feature type="binding site" description="axial binding residue" evidence="5">
    <location>
        <position position="470"/>
    </location>
    <ligand>
        <name>heme</name>
        <dbReference type="ChEBI" id="CHEBI:30413"/>
    </ligand>
    <ligandPart>
        <name>Fe</name>
        <dbReference type="ChEBI" id="CHEBI:18248"/>
    </ligandPart>
</feature>
<reference evidence="8 9" key="1">
    <citation type="submission" date="2019-04" db="EMBL/GenBank/DDBJ databases">
        <title>Friends and foes A comparative genomics studyof 23 Aspergillus species from section Flavi.</title>
        <authorList>
            <consortium name="DOE Joint Genome Institute"/>
            <person name="Kjaerbolling I."/>
            <person name="Vesth T."/>
            <person name="Frisvad J.C."/>
            <person name="Nybo J.L."/>
            <person name="Theobald S."/>
            <person name="Kildgaard S."/>
            <person name="Isbrandt T."/>
            <person name="Kuo A."/>
            <person name="Sato A."/>
            <person name="Lyhne E.K."/>
            <person name="Kogle M.E."/>
            <person name="Wiebenga A."/>
            <person name="Kun R.S."/>
            <person name="Lubbers R.J."/>
            <person name="Makela M.R."/>
            <person name="Barry K."/>
            <person name="Chovatia M."/>
            <person name="Clum A."/>
            <person name="Daum C."/>
            <person name="Haridas S."/>
            <person name="He G."/>
            <person name="LaButti K."/>
            <person name="Lipzen A."/>
            <person name="Mondo S."/>
            <person name="Riley R."/>
            <person name="Salamov A."/>
            <person name="Simmons B.A."/>
            <person name="Magnuson J.K."/>
            <person name="Henrissat B."/>
            <person name="Mortensen U.H."/>
            <person name="Larsen T.O."/>
            <person name="Devries R.P."/>
            <person name="Grigoriev I.V."/>
            <person name="Machida M."/>
            <person name="Baker S.E."/>
            <person name="Andersen M.R."/>
        </authorList>
    </citation>
    <scope>NUCLEOTIDE SEQUENCE [LARGE SCALE GENOMIC DNA]</scope>
    <source>
        <strain evidence="8 9">CBS 763.97</strain>
    </source>
</reference>
<dbReference type="EMBL" id="ML737610">
    <property type="protein sequence ID" value="KAE8366591.1"/>
    <property type="molecule type" value="Genomic_DNA"/>
</dbReference>
<keyword evidence="7" id="KW-1133">Transmembrane helix</keyword>
<dbReference type="PRINTS" id="PR00385">
    <property type="entry name" value="P450"/>
</dbReference>
<dbReference type="GO" id="GO:0004497">
    <property type="term" value="F:monooxygenase activity"/>
    <property type="evidence" value="ECO:0007669"/>
    <property type="project" value="UniProtKB-KW"/>
</dbReference>
<protein>
    <submittedName>
        <fullName evidence="8">Cytochrome P450</fullName>
    </submittedName>
</protein>
<comment type="cofactor">
    <cofactor evidence="5">
        <name>heme</name>
        <dbReference type="ChEBI" id="CHEBI:30413"/>
    </cofactor>
</comment>
<dbReference type="PANTHER" id="PTHR46300:SF4">
    <property type="entry name" value="CYTOCHROME P450 98A3"/>
    <property type="match status" value="1"/>
</dbReference>
<dbReference type="SUPFAM" id="SSF48264">
    <property type="entry name" value="Cytochrome P450"/>
    <property type="match status" value="1"/>
</dbReference>
<dbReference type="InterPro" id="IPR001128">
    <property type="entry name" value="Cyt_P450"/>
</dbReference>
<keyword evidence="9" id="KW-1185">Reference proteome</keyword>
<dbReference type="GeneID" id="43659799"/>
<dbReference type="PANTHER" id="PTHR46300">
    <property type="entry name" value="P450, PUTATIVE (EUROFUNG)-RELATED-RELATED"/>
    <property type="match status" value="1"/>
</dbReference>
<keyword evidence="4 5" id="KW-0408">Iron</keyword>
<keyword evidence="3 6" id="KW-0560">Oxidoreductase</keyword>
<evidence type="ECO:0000313" key="8">
    <source>
        <dbReference type="EMBL" id="KAE8366591.1"/>
    </source>
</evidence>
<dbReference type="InterPro" id="IPR050364">
    <property type="entry name" value="Cytochrome_P450_fung"/>
</dbReference>
<dbReference type="Proteomes" id="UP000326268">
    <property type="component" value="Unassembled WGS sequence"/>
</dbReference>
<dbReference type="OrthoDB" id="1103324at2759"/>
<keyword evidence="7" id="KW-0812">Transmembrane</keyword>
<keyword evidence="7" id="KW-0472">Membrane</keyword>
<dbReference type="PRINTS" id="PR00463">
    <property type="entry name" value="EP450I"/>
</dbReference>
<name>A0A5N7A9P6_9EURO</name>
<dbReference type="Pfam" id="PF00067">
    <property type="entry name" value="p450"/>
    <property type="match status" value="1"/>
</dbReference>
<keyword evidence="6" id="KW-0503">Monooxygenase</keyword>
<dbReference type="InterPro" id="IPR036396">
    <property type="entry name" value="Cyt_P450_sf"/>
</dbReference>
<evidence type="ECO:0000256" key="5">
    <source>
        <dbReference type="PIRSR" id="PIRSR602401-1"/>
    </source>
</evidence>
<dbReference type="InterPro" id="IPR002401">
    <property type="entry name" value="Cyt_P450_E_grp-I"/>
</dbReference>
<dbReference type="Gene3D" id="1.10.630.10">
    <property type="entry name" value="Cytochrome P450"/>
    <property type="match status" value="1"/>
</dbReference>
<evidence type="ECO:0000313" key="9">
    <source>
        <dbReference type="Proteomes" id="UP000326268"/>
    </source>
</evidence>
<evidence type="ECO:0000256" key="4">
    <source>
        <dbReference type="ARBA" id="ARBA00023004"/>
    </source>
</evidence>
<evidence type="ECO:0000256" key="7">
    <source>
        <dbReference type="SAM" id="Phobius"/>
    </source>
</evidence>
<comment type="similarity">
    <text evidence="1 6">Belongs to the cytochrome P450 family.</text>
</comment>
<dbReference type="CDD" id="cd11065">
    <property type="entry name" value="CYP64-like"/>
    <property type="match status" value="1"/>
</dbReference>
<dbReference type="InterPro" id="IPR017972">
    <property type="entry name" value="Cyt_P450_CS"/>
</dbReference>
<sequence>MDYIHSLPSNPAWGIGFCIILIPLAIIIHDVYLWKCLPPGPSPIPLLGNKFQIPSKHPWIKFQEWSKIYGPIYTIWLGRRPTVVISDPLIASELLEKRSTKYSTRPRFVTMGEIYWDMASILVQPYGKEWLIRRRLLHSALTPRALENYKALQQAESSRLCYQLLEGAHEWEALFDRLASSIVFAVSYGHRVDSAQSPVIKQRLEFMQYASSLNVPGAYLVESFPMLKYLPDWIAPWKAEIKRHGRLEAEANMRLVRVVRQDIESVKQSPGAEPLFNSLTKQLLETRDSDPKAFPLTERDFSYIPASLFGAGSDTTSSTLCSAMLAIVTNPTVLEIAQAELDAVVGPHRLPTFEDIPSLPYLRALCKEILRWRPVAVLGGTPHACSEDDYYRGYYIPRGTVMLGNSWAINMNPKYYPNPNQFNPLRFLGMDAHLLPYLPKEYIASVEQGKGSAHPSKLGHSSFGWGRRICPGADLATNTLLITLSRLLWCFHIRPIPGQTYDTLNYTNGFNIRPRNLHLSVQVRSNQHCHIIEREYELATEFLKRLSPFDESML</sequence>
<dbReference type="GO" id="GO:0016705">
    <property type="term" value="F:oxidoreductase activity, acting on paired donors, with incorporation or reduction of molecular oxygen"/>
    <property type="evidence" value="ECO:0007669"/>
    <property type="project" value="InterPro"/>
</dbReference>
<dbReference type="GO" id="GO:0020037">
    <property type="term" value="F:heme binding"/>
    <property type="evidence" value="ECO:0007669"/>
    <property type="project" value="InterPro"/>
</dbReference>
<evidence type="ECO:0000256" key="3">
    <source>
        <dbReference type="ARBA" id="ARBA00023002"/>
    </source>
</evidence>
<evidence type="ECO:0000256" key="6">
    <source>
        <dbReference type="RuleBase" id="RU000461"/>
    </source>
</evidence>
<dbReference type="PROSITE" id="PS00086">
    <property type="entry name" value="CYTOCHROME_P450"/>
    <property type="match status" value="1"/>
</dbReference>